<dbReference type="Proteomes" id="UP000249016">
    <property type="component" value="Unassembled WGS sequence"/>
</dbReference>
<sequence>MKAFLWQLRTGCQQRNLPSEPPHWQAIYY</sequence>
<name>A0A327NDU0_9BACT</name>
<dbReference type="EMBL" id="QLII01000004">
    <property type="protein sequence ID" value="RAI72873.1"/>
    <property type="molecule type" value="Genomic_DNA"/>
</dbReference>
<organism evidence="1 2">
    <name type="scientific">Spirosoma telluris</name>
    <dbReference type="NCBI Taxonomy" id="2183553"/>
    <lineage>
        <taxon>Bacteria</taxon>
        <taxon>Pseudomonadati</taxon>
        <taxon>Bacteroidota</taxon>
        <taxon>Cytophagia</taxon>
        <taxon>Cytophagales</taxon>
        <taxon>Cytophagaceae</taxon>
        <taxon>Spirosoma</taxon>
    </lineage>
</organism>
<reference evidence="1 2" key="1">
    <citation type="submission" date="2018-06" db="EMBL/GenBank/DDBJ databases">
        <title>Spirosoma sp. HMF3257 Genome sequencing and assembly.</title>
        <authorList>
            <person name="Kang H."/>
            <person name="Cha I."/>
            <person name="Kim H."/>
            <person name="Kang J."/>
            <person name="Joh K."/>
        </authorList>
    </citation>
    <scope>NUCLEOTIDE SEQUENCE [LARGE SCALE GENOMIC DNA]</scope>
    <source>
        <strain evidence="1 2">HMF3257</strain>
    </source>
</reference>
<evidence type="ECO:0008006" key="3">
    <source>
        <dbReference type="Google" id="ProtNLM"/>
    </source>
</evidence>
<protein>
    <recommendedName>
        <fullName evidence="3">Transposase</fullName>
    </recommendedName>
</protein>
<comment type="caution">
    <text evidence="1">The sequence shown here is derived from an EMBL/GenBank/DDBJ whole genome shotgun (WGS) entry which is preliminary data.</text>
</comment>
<gene>
    <name evidence="1" type="ORF">HMF3257_38840</name>
</gene>
<evidence type="ECO:0000313" key="2">
    <source>
        <dbReference type="Proteomes" id="UP000249016"/>
    </source>
</evidence>
<dbReference type="AlphaFoldDB" id="A0A327NDU0"/>
<evidence type="ECO:0000313" key="1">
    <source>
        <dbReference type="EMBL" id="RAI72873.1"/>
    </source>
</evidence>
<proteinExistence type="predicted"/>
<keyword evidence="2" id="KW-1185">Reference proteome</keyword>
<accession>A0A327NDU0</accession>